<organism evidence="3 4">
    <name type="scientific">Chara braunii</name>
    <name type="common">Braun's stonewort</name>
    <dbReference type="NCBI Taxonomy" id="69332"/>
    <lineage>
        <taxon>Eukaryota</taxon>
        <taxon>Viridiplantae</taxon>
        <taxon>Streptophyta</taxon>
        <taxon>Charophyceae</taxon>
        <taxon>Charales</taxon>
        <taxon>Characeae</taxon>
        <taxon>Chara</taxon>
    </lineage>
</organism>
<feature type="compositionally biased region" description="Basic and acidic residues" evidence="2">
    <location>
        <begin position="89"/>
        <end position="99"/>
    </location>
</feature>
<dbReference type="Gramene" id="GBG68556">
    <property type="protein sequence ID" value="GBG68556"/>
    <property type="gene ID" value="CBR_g3100"/>
</dbReference>
<evidence type="ECO:0000313" key="4">
    <source>
        <dbReference type="Proteomes" id="UP000265515"/>
    </source>
</evidence>
<evidence type="ECO:0000256" key="1">
    <source>
        <dbReference type="SAM" id="Coils"/>
    </source>
</evidence>
<proteinExistence type="predicted"/>
<protein>
    <submittedName>
        <fullName evidence="3">Uncharacterized protein</fullName>
    </submittedName>
</protein>
<evidence type="ECO:0000256" key="2">
    <source>
        <dbReference type="SAM" id="MobiDB-lite"/>
    </source>
</evidence>
<sequence>MDAQGNPTVDNAASGSPRDACSSNPLVPQVQQVGSTATPVGALDAAPVRQQGETMMAFLARLGTYMQQVREEQQREAATETAHLNAIGRDAEQRSRPHAEAAANHNEARKDASSVLMQQEAAHTAALQAWNVDKAGMAELTAEEQDKSALANMMHQVILTCNWQQVELARQAHTIAEYEETLKNLHARLDVLEKDDAPHRHTASSSIDPSICELEERMDRLVALVGNLNSFRQPVTISQQIVALQADLRQLQQQPTGTCNS</sequence>
<name>A0A388KEX6_CHABU</name>
<evidence type="ECO:0000313" key="3">
    <source>
        <dbReference type="EMBL" id="GBG68556.1"/>
    </source>
</evidence>
<dbReference type="AlphaFoldDB" id="A0A388KEX6"/>
<accession>A0A388KEX6</accession>
<feature type="compositionally biased region" description="Polar residues" evidence="2">
    <location>
        <begin position="1"/>
        <end position="14"/>
    </location>
</feature>
<dbReference type="Proteomes" id="UP000265515">
    <property type="component" value="Unassembled WGS sequence"/>
</dbReference>
<feature type="region of interest" description="Disordered" evidence="2">
    <location>
        <begin position="88"/>
        <end position="116"/>
    </location>
</feature>
<reference evidence="3 4" key="1">
    <citation type="journal article" date="2018" name="Cell">
        <title>The Chara Genome: Secondary Complexity and Implications for Plant Terrestrialization.</title>
        <authorList>
            <person name="Nishiyama T."/>
            <person name="Sakayama H."/>
            <person name="Vries J.D."/>
            <person name="Buschmann H."/>
            <person name="Saint-Marcoux D."/>
            <person name="Ullrich K.K."/>
            <person name="Haas F.B."/>
            <person name="Vanderstraeten L."/>
            <person name="Becker D."/>
            <person name="Lang D."/>
            <person name="Vosolsobe S."/>
            <person name="Rombauts S."/>
            <person name="Wilhelmsson P.K.I."/>
            <person name="Janitza P."/>
            <person name="Kern R."/>
            <person name="Heyl A."/>
            <person name="Rumpler F."/>
            <person name="Villalobos L.I.A.C."/>
            <person name="Clay J.M."/>
            <person name="Skokan R."/>
            <person name="Toyoda A."/>
            <person name="Suzuki Y."/>
            <person name="Kagoshima H."/>
            <person name="Schijlen E."/>
            <person name="Tajeshwar N."/>
            <person name="Catarino B."/>
            <person name="Hetherington A.J."/>
            <person name="Saltykova A."/>
            <person name="Bonnot C."/>
            <person name="Breuninger H."/>
            <person name="Symeonidi A."/>
            <person name="Radhakrishnan G.V."/>
            <person name="Van Nieuwerburgh F."/>
            <person name="Deforce D."/>
            <person name="Chang C."/>
            <person name="Karol K.G."/>
            <person name="Hedrich R."/>
            <person name="Ulvskov P."/>
            <person name="Glockner G."/>
            <person name="Delwiche C.F."/>
            <person name="Petrasek J."/>
            <person name="Van de Peer Y."/>
            <person name="Friml J."/>
            <person name="Beilby M."/>
            <person name="Dolan L."/>
            <person name="Kohara Y."/>
            <person name="Sugano S."/>
            <person name="Fujiyama A."/>
            <person name="Delaux P.-M."/>
            <person name="Quint M."/>
            <person name="TheiBen G."/>
            <person name="Hagemann M."/>
            <person name="Harholt J."/>
            <person name="Dunand C."/>
            <person name="Zachgo S."/>
            <person name="Langdale J."/>
            <person name="Maumus F."/>
            <person name="Straeten D.V.D."/>
            <person name="Gould S.B."/>
            <person name="Rensing S.A."/>
        </authorList>
    </citation>
    <scope>NUCLEOTIDE SEQUENCE [LARGE SCALE GENOMIC DNA]</scope>
    <source>
        <strain evidence="3 4">S276</strain>
    </source>
</reference>
<keyword evidence="4" id="KW-1185">Reference proteome</keyword>
<dbReference type="EMBL" id="BFEA01000102">
    <property type="protein sequence ID" value="GBG68556.1"/>
    <property type="molecule type" value="Genomic_DNA"/>
</dbReference>
<gene>
    <name evidence="3" type="ORF">CBR_g3100</name>
</gene>
<feature type="coiled-coil region" evidence="1">
    <location>
        <begin position="168"/>
        <end position="195"/>
    </location>
</feature>
<comment type="caution">
    <text evidence="3">The sequence shown here is derived from an EMBL/GenBank/DDBJ whole genome shotgun (WGS) entry which is preliminary data.</text>
</comment>
<keyword evidence="1" id="KW-0175">Coiled coil</keyword>
<feature type="region of interest" description="Disordered" evidence="2">
    <location>
        <begin position="1"/>
        <end position="26"/>
    </location>
</feature>